<gene>
    <name evidence="3 6" type="primary">rimP</name>
    <name evidence="6" type="ordered locus">Curi_c15590</name>
</gene>
<dbReference type="HOGENOM" id="CLU_070525_2_0_9"/>
<dbReference type="AlphaFoldDB" id="K0AXM3"/>
<dbReference type="STRING" id="1128398.Curi_c15590"/>
<dbReference type="Gene3D" id="3.30.300.70">
    <property type="entry name" value="RimP-like superfamily, N-terminal"/>
    <property type="match status" value="1"/>
</dbReference>
<protein>
    <recommendedName>
        <fullName evidence="3">Ribosome maturation factor RimP</fullName>
    </recommendedName>
</protein>
<feature type="domain" description="Ribosome maturation factor RimP C-terminal" evidence="5">
    <location>
        <begin position="88"/>
        <end position="154"/>
    </location>
</feature>
<dbReference type="RefSeq" id="WP_014967704.1">
    <property type="nucleotide sequence ID" value="NC_018664.1"/>
</dbReference>
<evidence type="ECO:0000256" key="2">
    <source>
        <dbReference type="ARBA" id="ARBA00022517"/>
    </source>
</evidence>
<organism evidence="6 7">
    <name type="scientific">Gottschalkia acidurici (strain ATCC 7906 / DSM 604 / BCRC 14475 / CIP 104303 / KCTC 5404 / NCIMB 10678 / 9a)</name>
    <name type="common">Clostridium acidurici</name>
    <dbReference type="NCBI Taxonomy" id="1128398"/>
    <lineage>
        <taxon>Bacteria</taxon>
        <taxon>Bacillati</taxon>
        <taxon>Bacillota</taxon>
        <taxon>Tissierellia</taxon>
        <taxon>Tissierellales</taxon>
        <taxon>Gottschalkiaceae</taxon>
        <taxon>Gottschalkia</taxon>
    </lineage>
</organism>
<dbReference type="InterPro" id="IPR028998">
    <property type="entry name" value="RimP_C"/>
</dbReference>
<dbReference type="PANTHER" id="PTHR33867">
    <property type="entry name" value="RIBOSOME MATURATION FACTOR RIMP"/>
    <property type="match status" value="1"/>
</dbReference>
<proteinExistence type="inferred from homology"/>
<evidence type="ECO:0000256" key="1">
    <source>
        <dbReference type="ARBA" id="ARBA00022490"/>
    </source>
</evidence>
<dbReference type="Pfam" id="PF17384">
    <property type="entry name" value="DUF150_C"/>
    <property type="match status" value="1"/>
</dbReference>
<dbReference type="PATRIC" id="fig|1128398.3.peg.1595"/>
<feature type="domain" description="Ribosome maturation factor RimP N-terminal" evidence="4">
    <location>
        <begin position="13"/>
        <end position="85"/>
    </location>
</feature>
<evidence type="ECO:0000259" key="5">
    <source>
        <dbReference type="Pfam" id="PF17384"/>
    </source>
</evidence>
<dbReference type="eggNOG" id="COG0779">
    <property type="taxonomic scope" value="Bacteria"/>
</dbReference>
<evidence type="ECO:0000259" key="4">
    <source>
        <dbReference type="Pfam" id="PF02576"/>
    </source>
</evidence>
<dbReference type="Pfam" id="PF02576">
    <property type="entry name" value="RimP_N"/>
    <property type="match status" value="1"/>
</dbReference>
<comment type="similarity">
    <text evidence="3">Belongs to the RimP family.</text>
</comment>
<dbReference type="GO" id="GO:0000028">
    <property type="term" value="P:ribosomal small subunit assembly"/>
    <property type="evidence" value="ECO:0007669"/>
    <property type="project" value="TreeGrafter"/>
</dbReference>
<dbReference type="SUPFAM" id="SSF75420">
    <property type="entry name" value="YhbC-like, N-terminal domain"/>
    <property type="match status" value="1"/>
</dbReference>
<dbReference type="GO" id="GO:0005829">
    <property type="term" value="C:cytosol"/>
    <property type="evidence" value="ECO:0007669"/>
    <property type="project" value="TreeGrafter"/>
</dbReference>
<dbReference type="FunFam" id="3.30.300.70:FF:000001">
    <property type="entry name" value="Ribosome maturation factor RimP"/>
    <property type="match status" value="1"/>
</dbReference>
<dbReference type="InterPro" id="IPR003728">
    <property type="entry name" value="Ribosome_maturation_RimP"/>
</dbReference>
<dbReference type="Proteomes" id="UP000006094">
    <property type="component" value="Chromosome"/>
</dbReference>
<sequence>MKKNSIEKLALEMVEPITDELQFELVDIEYIKEGPNMYLRIYIDKPGGINLDDCQKASEMISEKLDEKDPIEENYFLEVSSPGLDRPLKNEKDFKRNIGKDIEISLYSSLNGSKKIVGKLLDFDDKNIYIEDENLEKINIEKSIASKINLAIKF</sequence>
<dbReference type="Gene3D" id="2.30.30.180">
    <property type="entry name" value="Ribosome maturation factor RimP, C-terminal domain"/>
    <property type="match status" value="1"/>
</dbReference>
<keyword evidence="2 3" id="KW-0690">Ribosome biogenesis</keyword>
<dbReference type="InterPro" id="IPR035956">
    <property type="entry name" value="RimP_N_sf"/>
</dbReference>
<evidence type="ECO:0000313" key="7">
    <source>
        <dbReference type="Proteomes" id="UP000006094"/>
    </source>
</evidence>
<comment type="function">
    <text evidence="3">Required for maturation of 30S ribosomal subunits.</text>
</comment>
<dbReference type="NCBIfam" id="NF000928">
    <property type="entry name" value="PRK00092.1-2"/>
    <property type="match status" value="1"/>
</dbReference>
<dbReference type="PANTHER" id="PTHR33867:SF1">
    <property type="entry name" value="RIBOSOME MATURATION FACTOR RIMP"/>
    <property type="match status" value="1"/>
</dbReference>
<dbReference type="EMBL" id="CP003326">
    <property type="protein sequence ID" value="AFS78568.1"/>
    <property type="molecule type" value="Genomic_DNA"/>
</dbReference>
<dbReference type="CDD" id="cd01734">
    <property type="entry name" value="YlxS_C"/>
    <property type="match status" value="1"/>
</dbReference>
<reference evidence="6 7" key="1">
    <citation type="journal article" date="2012" name="PLoS ONE">
        <title>The purine-utilizing bacterium Clostridium acidurici 9a: a genome-guided metabolic reconsideration.</title>
        <authorList>
            <person name="Hartwich K."/>
            <person name="Poehlein A."/>
            <person name="Daniel R."/>
        </authorList>
    </citation>
    <scope>NUCLEOTIDE SEQUENCE [LARGE SCALE GENOMIC DNA]</scope>
    <source>
        <strain evidence="7">ATCC 7906 / DSM 604 / BCRC 14475 / CIP 104303 / KCTC 5404 / NCIMB 10678 / 9a</strain>
    </source>
</reference>
<dbReference type="InterPro" id="IPR028989">
    <property type="entry name" value="RimP_N"/>
</dbReference>
<dbReference type="HAMAP" id="MF_01077">
    <property type="entry name" value="RimP"/>
    <property type="match status" value="1"/>
</dbReference>
<name>K0AXM3_GOTA9</name>
<evidence type="ECO:0000313" key="6">
    <source>
        <dbReference type="EMBL" id="AFS78568.1"/>
    </source>
</evidence>
<dbReference type="KEGG" id="cad:Curi_c15590"/>
<keyword evidence="1 3" id="KW-0963">Cytoplasm</keyword>
<evidence type="ECO:0000256" key="3">
    <source>
        <dbReference type="HAMAP-Rule" id="MF_01077"/>
    </source>
</evidence>
<comment type="subcellular location">
    <subcellularLocation>
        <location evidence="3">Cytoplasm</location>
    </subcellularLocation>
</comment>
<dbReference type="SUPFAM" id="SSF74942">
    <property type="entry name" value="YhbC-like, C-terminal domain"/>
    <property type="match status" value="1"/>
</dbReference>
<dbReference type="GO" id="GO:0006412">
    <property type="term" value="P:translation"/>
    <property type="evidence" value="ECO:0007669"/>
    <property type="project" value="TreeGrafter"/>
</dbReference>
<accession>K0AXM3</accession>
<keyword evidence="7" id="KW-1185">Reference proteome</keyword>
<dbReference type="OrthoDB" id="9805006at2"/>
<dbReference type="InterPro" id="IPR036847">
    <property type="entry name" value="RimP_C_sf"/>
</dbReference>